<gene>
    <name evidence="11" type="ORF">JF922_17980</name>
</gene>
<dbReference type="EMBL" id="JAEKNR010000178">
    <property type="protein sequence ID" value="MBJ7599952.1"/>
    <property type="molecule type" value="Genomic_DNA"/>
</dbReference>
<dbReference type="PANTHER" id="PTHR35333">
    <property type="entry name" value="BETA-LACTAMASE"/>
    <property type="match status" value="1"/>
</dbReference>
<feature type="domain" description="Peptidase S11 D-alanyl-D-alanine carboxypeptidase A N-terminal" evidence="10">
    <location>
        <begin position="62"/>
        <end position="262"/>
    </location>
</feature>
<dbReference type="GO" id="GO:0071555">
    <property type="term" value="P:cell wall organization"/>
    <property type="evidence" value="ECO:0007669"/>
    <property type="project" value="UniProtKB-KW"/>
</dbReference>
<dbReference type="AlphaFoldDB" id="A0A934K3S9"/>
<dbReference type="Pfam" id="PF00768">
    <property type="entry name" value="Peptidase_S11"/>
    <property type="match status" value="1"/>
</dbReference>
<feature type="active site" description="Acyl-ester intermediate" evidence="7">
    <location>
        <position position="77"/>
    </location>
</feature>
<dbReference type="SUPFAM" id="SSF56601">
    <property type="entry name" value="beta-lactamase/transpeptidase-like"/>
    <property type="match status" value="1"/>
</dbReference>
<comment type="similarity">
    <text evidence="1 9">Belongs to the peptidase S11 family.</text>
</comment>
<feature type="active site" evidence="7">
    <location>
        <position position="144"/>
    </location>
</feature>
<dbReference type="GO" id="GO:0009252">
    <property type="term" value="P:peptidoglycan biosynthetic process"/>
    <property type="evidence" value="ECO:0007669"/>
    <property type="project" value="UniProtKB-KW"/>
</dbReference>
<dbReference type="InterPro" id="IPR012338">
    <property type="entry name" value="Beta-lactam/transpept-like"/>
</dbReference>
<protein>
    <submittedName>
        <fullName evidence="11">D-alanyl-D-alanine carboxypeptidase</fullName>
    </submittedName>
</protein>
<keyword evidence="2" id="KW-0732">Signal</keyword>
<evidence type="ECO:0000256" key="6">
    <source>
        <dbReference type="ARBA" id="ARBA00023316"/>
    </source>
</evidence>
<dbReference type="GO" id="GO:0008360">
    <property type="term" value="P:regulation of cell shape"/>
    <property type="evidence" value="ECO:0007669"/>
    <property type="project" value="UniProtKB-KW"/>
</dbReference>
<evidence type="ECO:0000256" key="4">
    <source>
        <dbReference type="ARBA" id="ARBA00022960"/>
    </source>
</evidence>
<dbReference type="PRINTS" id="PR00725">
    <property type="entry name" value="DADACBPTASE1"/>
</dbReference>
<dbReference type="GO" id="GO:0008800">
    <property type="term" value="F:beta-lactamase activity"/>
    <property type="evidence" value="ECO:0007669"/>
    <property type="project" value="InterPro"/>
</dbReference>
<evidence type="ECO:0000256" key="9">
    <source>
        <dbReference type="RuleBase" id="RU004016"/>
    </source>
</evidence>
<evidence type="ECO:0000256" key="2">
    <source>
        <dbReference type="ARBA" id="ARBA00022729"/>
    </source>
</evidence>
<proteinExistence type="inferred from homology"/>
<keyword evidence="3" id="KW-0378">Hydrolase</keyword>
<comment type="caution">
    <text evidence="11">The sequence shown here is derived from an EMBL/GenBank/DDBJ whole genome shotgun (WGS) entry which is preliminary data.</text>
</comment>
<sequence length="395" mass="40710">MRKAIAGAVALVLAALLGINYLRPVPHVAATQTLPGSLTKGAAPTLPWPDRGQAAVGAEGSGVLAATPGARPEPIASVAKVMTAMVVLDQKPLQTGQQGPTLTVTPADVAEYQQAAANGESVVPVQAGEQLSEYQALQALLIPSGNNIAQIIARWASGSMDAHVQRMNTRAAELKLRQTHFADVSGISDKTVSVPADLIRLGEAAMQDKLLADIVGQPQATLPGVPGQATNVNYALGKDGIVGVKTGNIPQVGAVYLSAATHQLADGRKLLVFAAIQGLPTLQDVFDDARALFASVRQSLQLQRVVSRDEVVGKYAAPWGSNSNIVADGDLDVPLLPGTPVAITLAARALSAPQAAGPTVGSIKVKTGFEELQVPAALSDDLGAATTSWRLTRLG</sequence>
<evidence type="ECO:0000256" key="7">
    <source>
        <dbReference type="PIRSR" id="PIRSR618044-1"/>
    </source>
</evidence>
<evidence type="ECO:0000256" key="3">
    <source>
        <dbReference type="ARBA" id="ARBA00022801"/>
    </source>
</evidence>
<organism evidence="11 12">
    <name type="scientific">Candidatus Nephthysia bennettiae</name>
    <dbReference type="NCBI Taxonomy" id="3127016"/>
    <lineage>
        <taxon>Bacteria</taxon>
        <taxon>Bacillati</taxon>
        <taxon>Candidatus Dormiibacterota</taxon>
        <taxon>Candidatus Dormibacteria</taxon>
        <taxon>Candidatus Dormibacterales</taxon>
        <taxon>Candidatus Dormibacteraceae</taxon>
        <taxon>Candidatus Nephthysia</taxon>
    </lineage>
</organism>
<dbReference type="InterPro" id="IPR000871">
    <property type="entry name" value="Beta-lactam_class-A"/>
</dbReference>
<dbReference type="Proteomes" id="UP000612893">
    <property type="component" value="Unassembled WGS sequence"/>
</dbReference>
<dbReference type="GO" id="GO:0030655">
    <property type="term" value="P:beta-lactam antibiotic catabolic process"/>
    <property type="evidence" value="ECO:0007669"/>
    <property type="project" value="InterPro"/>
</dbReference>
<dbReference type="RefSeq" id="WP_338203613.1">
    <property type="nucleotide sequence ID" value="NZ_JAEKNR010000178.1"/>
</dbReference>
<dbReference type="GO" id="GO:0009002">
    <property type="term" value="F:serine-type D-Ala-D-Ala carboxypeptidase activity"/>
    <property type="evidence" value="ECO:0007669"/>
    <property type="project" value="InterPro"/>
</dbReference>
<feature type="binding site" evidence="8">
    <location>
        <position position="245"/>
    </location>
    <ligand>
        <name>substrate</name>
    </ligand>
</feature>
<keyword evidence="5" id="KW-0573">Peptidoglycan synthesis</keyword>
<evidence type="ECO:0000256" key="8">
    <source>
        <dbReference type="PIRSR" id="PIRSR618044-2"/>
    </source>
</evidence>
<keyword evidence="11" id="KW-0121">Carboxypeptidase</keyword>
<accession>A0A934K3S9</accession>
<keyword evidence="12" id="KW-1185">Reference proteome</keyword>
<keyword evidence="4" id="KW-0133">Cell shape</keyword>
<evidence type="ECO:0000313" key="12">
    <source>
        <dbReference type="Proteomes" id="UP000612893"/>
    </source>
</evidence>
<dbReference type="GO" id="GO:0046677">
    <property type="term" value="P:response to antibiotic"/>
    <property type="evidence" value="ECO:0007669"/>
    <property type="project" value="InterPro"/>
</dbReference>
<reference evidence="11" key="1">
    <citation type="submission" date="2020-10" db="EMBL/GenBank/DDBJ databases">
        <title>Ca. Dormibacterota MAGs.</title>
        <authorList>
            <person name="Montgomery K."/>
        </authorList>
    </citation>
    <scope>NUCLEOTIDE SEQUENCE [LARGE SCALE GENOMIC DNA]</scope>
    <source>
        <strain evidence="11">SC8812_S17_10</strain>
    </source>
</reference>
<dbReference type="InterPro" id="IPR001967">
    <property type="entry name" value="Peptidase_S11_N"/>
</dbReference>
<dbReference type="InterPro" id="IPR018044">
    <property type="entry name" value="Peptidase_S11"/>
</dbReference>
<dbReference type="Gene3D" id="3.40.710.10">
    <property type="entry name" value="DD-peptidase/beta-lactamase superfamily"/>
    <property type="match status" value="1"/>
</dbReference>
<evidence type="ECO:0000259" key="10">
    <source>
        <dbReference type="Pfam" id="PF00768"/>
    </source>
</evidence>
<name>A0A934K3S9_9BACT</name>
<dbReference type="PANTHER" id="PTHR35333:SF3">
    <property type="entry name" value="BETA-LACTAMASE-TYPE TRANSPEPTIDASE FOLD CONTAINING PROTEIN"/>
    <property type="match status" value="1"/>
</dbReference>
<dbReference type="GO" id="GO:0006508">
    <property type="term" value="P:proteolysis"/>
    <property type="evidence" value="ECO:0007669"/>
    <property type="project" value="InterPro"/>
</dbReference>
<evidence type="ECO:0000313" key="11">
    <source>
        <dbReference type="EMBL" id="MBJ7599952.1"/>
    </source>
</evidence>
<keyword evidence="11" id="KW-0645">Protease</keyword>
<evidence type="ECO:0000256" key="1">
    <source>
        <dbReference type="ARBA" id="ARBA00007164"/>
    </source>
</evidence>
<keyword evidence="6" id="KW-0961">Cell wall biogenesis/degradation</keyword>
<evidence type="ECO:0000256" key="5">
    <source>
        <dbReference type="ARBA" id="ARBA00022984"/>
    </source>
</evidence>
<feature type="active site" description="Proton acceptor" evidence="7">
    <location>
        <position position="80"/>
    </location>
</feature>